<proteinExistence type="predicted"/>
<sequence length="76" mass="7914">MPTSRPSSFASLLAFTIASSVLTVTASSITEVSRDSGRNPGPIPWILCLPGSPPEMTGLSAGSTQMILTPGFCIFR</sequence>
<accession>A0A0A8YGL5</accession>
<name>A0A0A8YGL5_ARUDO</name>
<protein>
    <recommendedName>
        <fullName evidence="3">Secreted protein</fullName>
    </recommendedName>
</protein>
<reference evidence="2" key="1">
    <citation type="submission" date="2014-09" db="EMBL/GenBank/DDBJ databases">
        <authorList>
            <person name="Magalhaes I.L.F."/>
            <person name="Oliveira U."/>
            <person name="Santos F.R."/>
            <person name="Vidigal T.H.D.A."/>
            <person name="Brescovit A.D."/>
            <person name="Santos A.J."/>
        </authorList>
    </citation>
    <scope>NUCLEOTIDE SEQUENCE</scope>
    <source>
        <tissue evidence="2">Shoot tissue taken approximately 20 cm above the soil surface</tissue>
    </source>
</reference>
<dbReference type="EMBL" id="GBRH01273445">
    <property type="protein sequence ID" value="JAD24450.1"/>
    <property type="molecule type" value="Transcribed_RNA"/>
</dbReference>
<organism evidence="2">
    <name type="scientific">Arundo donax</name>
    <name type="common">Giant reed</name>
    <name type="synonym">Donax arundinaceus</name>
    <dbReference type="NCBI Taxonomy" id="35708"/>
    <lineage>
        <taxon>Eukaryota</taxon>
        <taxon>Viridiplantae</taxon>
        <taxon>Streptophyta</taxon>
        <taxon>Embryophyta</taxon>
        <taxon>Tracheophyta</taxon>
        <taxon>Spermatophyta</taxon>
        <taxon>Magnoliopsida</taxon>
        <taxon>Liliopsida</taxon>
        <taxon>Poales</taxon>
        <taxon>Poaceae</taxon>
        <taxon>PACMAD clade</taxon>
        <taxon>Arundinoideae</taxon>
        <taxon>Arundineae</taxon>
        <taxon>Arundo</taxon>
    </lineage>
</organism>
<feature type="chain" id="PRO_5002059697" description="Secreted protein" evidence="1">
    <location>
        <begin position="27"/>
        <end position="76"/>
    </location>
</feature>
<evidence type="ECO:0000256" key="1">
    <source>
        <dbReference type="SAM" id="SignalP"/>
    </source>
</evidence>
<evidence type="ECO:0000313" key="2">
    <source>
        <dbReference type="EMBL" id="JAD24450.1"/>
    </source>
</evidence>
<dbReference type="AlphaFoldDB" id="A0A0A8YGL5"/>
<reference evidence="2" key="2">
    <citation type="journal article" date="2015" name="Data Brief">
        <title>Shoot transcriptome of the giant reed, Arundo donax.</title>
        <authorList>
            <person name="Barrero R.A."/>
            <person name="Guerrero F.D."/>
            <person name="Moolhuijzen P."/>
            <person name="Goolsby J.A."/>
            <person name="Tidwell J."/>
            <person name="Bellgard S.E."/>
            <person name="Bellgard M.I."/>
        </authorList>
    </citation>
    <scope>NUCLEOTIDE SEQUENCE</scope>
    <source>
        <tissue evidence="2">Shoot tissue taken approximately 20 cm above the soil surface</tissue>
    </source>
</reference>
<feature type="signal peptide" evidence="1">
    <location>
        <begin position="1"/>
        <end position="26"/>
    </location>
</feature>
<keyword evidence="1" id="KW-0732">Signal</keyword>
<evidence type="ECO:0008006" key="3">
    <source>
        <dbReference type="Google" id="ProtNLM"/>
    </source>
</evidence>